<protein>
    <submittedName>
        <fullName evidence="2">YqhR family membrane protein</fullName>
    </submittedName>
</protein>
<organism evidence="2 3">
    <name type="scientific">Halobacillus campisalis</name>
    <dbReference type="NCBI Taxonomy" id="435909"/>
    <lineage>
        <taxon>Bacteria</taxon>
        <taxon>Bacillati</taxon>
        <taxon>Bacillota</taxon>
        <taxon>Bacilli</taxon>
        <taxon>Bacillales</taxon>
        <taxon>Bacillaceae</taxon>
        <taxon>Halobacillus</taxon>
    </lineage>
</organism>
<dbReference type="EMBL" id="JBHTBY010000006">
    <property type="protein sequence ID" value="MFC7320852.1"/>
    <property type="molecule type" value="Genomic_DNA"/>
</dbReference>
<proteinExistence type="predicted"/>
<dbReference type="Pfam" id="PF11085">
    <property type="entry name" value="YqhR"/>
    <property type="match status" value="1"/>
</dbReference>
<name>A0ABW2K3E5_9BACI</name>
<keyword evidence="3" id="KW-1185">Reference proteome</keyword>
<evidence type="ECO:0000256" key="1">
    <source>
        <dbReference type="SAM" id="Phobius"/>
    </source>
</evidence>
<dbReference type="InterPro" id="IPR024563">
    <property type="entry name" value="YqhR"/>
</dbReference>
<gene>
    <name evidence="2" type="ORF">ACFQMN_08150</name>
</gene>
<evidence type="ECO:0000313" key="2">
    <source>
        <dbReference type="EMBL" id="MFC7320852.1"/>
    </source>
</evidence>
<dbReference type="RefSeq" id="WP_289214432.1">
    <property type="nucleotide sequence ID" value="NZ_JAPVRC010000001.1"/>
</dbReference>
<feature type="transmembrane region" description="Helical" evidence="1">
    <location>
        <begin position="95"/>
        <end position="113"/>
    </location>
</feature>
<reference evidence="3" key="1">
    <citation type="journal article" date="2019" name="Int. J. Syst. Evol. Microbiol.">
        <title>The Global Catalogue of Microorganisms (GCM) 10K type strain sequencing project: providing services to taxonomists for standard genome sequencing and annotation.</title>
        <authorList>
            <consortium name="The Broad Institute Genomics Platform"/>
            <consortium name="The Broad Institute Genome Sequencing Center for Infectious Disease"/>
            <person name="Wu L."/>
            <person name="Ma J."/>
        </authorList>
    </citation>
    <scope>NUCLEOTIDE SEQUENCE [LARGE SCALE GENOMIC DNA]</scope>
    <source>
        <strain evidence="3">CCUG 73951</strain>
    </source>
</reference>
<keyword evidence="1" id="KW-0472">Membrane</keyword>
<keyword evidence="1" id="KW-1133">Transmembrane helix</keyword>
<feature type="transmembrane region" description="Helical" evidence="1">
    <location>
        <begin position="133"/>
        <end position="153"/>
    </location>
</feature>
<feature type="transmembrane region" description="Helical" evidence="1">
    <location>
        <begin position="62"/>
        <end position="88"/>
    </location>
</feature>
<dbReference type="Proteomes" id="UP001596494">
    <property type="component" value="Unassembled WGS sequence"/>
</dbReference>
<feature type="transmembrane region" description="Helical" evidence="1">
    <location>
        <begin position="21"/>
        <end position="42"/>
    </location>
</feature>
<comment type="caution">
    <text evidence="2">The sequence shown here is derived from an EMBL/GenBank/DDBJ whole genome shotgun (WGS) entry which is preliminary data.</text>
</comment>
<keyword evidence="1" id="KW-0812">Transmembrane</keyword>
<accession>A0ABW2K3E5</accession>
<evidence type="ECO:0000313" key="3">
    <source>
        <dbReference type="Proteomes" id="UP001596494"/>
    </source>
</evidence>
<sequence length="163" mass="18266">MSDEQKEQSKKEPPHSVLAKSLTVGFVAGVLWSGIGALSYYFHFSEVSAASFVFRSFWETEWTSSLLGEILAVIIVGLLSVLTALIYYTALKSMNGIWPGLLFGLVIFVGIYFGLNPIFKAVPHWRELSGDSIVTNLCLFILYGVFIGYSISYEFHEYNQQTK</sequence>